<dbReference type="SUPFAM" id="SSF103473">
    <property type="entry name" value="MFS general substrate transporter"/>
    <property type="match status" value="2"/>
</dbReference>
<evidence type="ECO:0000313" key="9">
    <source>
        <dbReference type="Proteomes" id="UP001159427"/>
    </source>
</evidence>
<feature type="transmembrane region" description="Helical" evidence="7">
    <location>
        <begin position="27"/>
        <end position="50"/>
    </location>
</feature>
<dbReference type="CDD" id="cd06174">
    <property type="entry name" value="MFS"/>
    <property type="match status" value="1"/>
</dbReference>
<gene>
    <name evidence="8" type="ORF">PEVE_00029137</name>
</gene>
<keyword evidence="5 7" id="KW-1133">Transmembrane helix</keyword>
<feature type="transmembrane region" description="Helical" evidence="7">
    <location>
        <begin position="347"/>
        <end position="372"/>
    </location>
</feature>
<dbReference type="InterPro" id="IPR036259">
    <property type="entry name" value="MFS_trans_sf"/>
</dbReference>
<dbReference type="InterPro" id="IPR003492">
    <property type="entry name" value="Battenin_disease_Cln3"/>
</dbReference>
<dbReference type="PRINTS" id="PR01315">
    <property type="entry name" value="BATTENIN"/>
</dbReference>
<feature type="transmembrane region" description="Helical" evidence="7">
    <location>
        <begin position="114"/>
        <end position="131"/>
    </location>
</feature>
<keyword evidence="6 7" id="KW-0472">Membrane</keyword>
<evidence type="ECO:0000256" key="2">
    <source>
        <dbReference type="ARBA" id="ARBA00007467"/>
    </source>
</evidence>
<accession>A0ABN8SWI5</accession>
<name>A0ABN8SWI5_9CNID</name>
<reference evidence="8 9" key="1">
    <citation type="submission" date="2022-05" db="EMBL/GenBank/DDBJ databases">
        <authorList>
            <consortium name="Genoscope - CEA"/>
            <person name="William W."/>
        </authorList>
    </citation>
    <scope>NUCLEOTIDE SEQUENCE [LARGE SCALE GENOMIC DNA]</scope>
</reference>
<sequence>MEHNIAEDKFDENEHEKSTENHTERTITIVAFFAFGFILYTVYSLLIAAAEDILKGSDIPTSAVISCIIGPYVLITFVCPYFVQKIPYLPRIIVVFVLYEVGLFSLVYVRRVGAKLLAVCFVSLAFGVGEMSSITMTSFYQQVVVGVFSAGTGVGFIAAPLYYTAMTTWFCVSSETTTLTVAGLVVVYLIFYFLMERKHSDSSSQYSETAEFKNIQYQELDQGSNTDSRYPPLITREAKLQAIKQILPPIICVVISWLSEFLVMQAVITTYAFPNSPFPPRDHYQYYITLFLMGEFIGRSYLGVVALIKEELISRLIVRKLWVLTIIEVCILVFCLFAAWYRFLPDVTVLLVISFFAGLIIGIMYANVLQVFTESYEFPLREFVLGFVAVATGMGILIAGLLGLVVEPAFRKHCLTITDLEAYCFTRTDPNAASNVTSLCR</sequence>
<dbReference type="PANTHER" id="PTHR10981:SF0">
    <property type="entry name" value="BATTENIN"/>
    <property type="match status" value="1"/>
</dbReference>
<organism evidence="8 9">
    <name type="scientific">Porites evermanni</name>
    <dbReference type="NCBI Taxonomy" id="104178"/>
    <lineage>
        <taxon>Eukaryota</taxon>
        <taxon>Metazoa</taxon>
        <taxon>Cnidaria</taxon>
        <taxon>Anthozoa</taxon>
        <taxon>Hexacorallia</taxon>
        <taxon>Scleractinia</taxon>
        <taxon>Fungiina</taxon>
        <taxon>Poritidae</taxon>
        <taxon>Porites</taxon>
    </lineage>
</organism>
<evidence type="ECO:0000256" key="1">
    <source>
        <dbReference type="ARBA" id="ARBA00004127"/>
    </source>
</evidence>
<evidence type="ECO:0000256" key="3">
    <source>
        <dbReference type="ARBA" id="ARBA00022448"/>
    </source>
</evidence>
<evidence type="ECO:0000256" key="7">
    <source>
        <dbReference type="RuleBase" id="RU361113"/>
    </source>
</evidence>
<keyword evidence="4 7" id="KW-0812">Transmembrane</keyword>
<evidence type="ECO:0000313" key="8">
    <source>
        <dbReference type="EMBL" id="CAH3194968.1"/>
    </source>
</evidence>
<feature type="transmembrane region" description="Helical" evidence="7">
    <location>
        <begin position="246"/>
        <end position="272"/>
    </location>
</feature>
<keyword evidence="7" id="KW-0458">Lysosome</keyword>
<keyword evidence="3" id="KW-0813">Transport</keyword>
<dbReference type="EMBL" id="CALNXI010004053">
    <property type="protein sequence ID" value="CAH3194968.1"/>
    <property type="molecule type" value="Genomic_DNA"/>
</dbReference>
<feature type="transmembrane region" description="Helical" evidence="7">
    <location>
        <begin position="88"/>
        <end position="108"/>
    </location>
</feature>
<evidence type="ECO:0000256" key="4">
    <source>
        <dbReference type="ARBA" id="ARBA00022692"/>
    </source>
</evidence>
<dbReference type="PANTHER" id="PTHR10981">
    <property type="entry name" value="BATTENIN"/>
    <property type="match status" value="1"/>
</dbReference>
<feature type="transmembrane region" description="Helical" evidence="7">
    <location>
        <begin position="143"/>
        <end position="165"/>
    </location>
</feature>
<feature type="transmembrane region" description="Helical" evidence="7">
    <location>
        <begin position="284"/>
        <end position="309"/>
    </location>
</feature>
<dbReference type="Gene3D" id="1.20.1250.20">
    <property type="entry name" value="MFS general substrate transporter like domains"/>
    <property type="match status" value="2"/>
</dbReference>
<dbReference type="Pfam" id="PF02487">
    <property type="entry name" value="CLN3"/>
    <property type="match status" value="1"/>
</dbReference>
<feature type="transmembrane region" description="Helical" evidence="7">
    <location>
        <begin position="384"/>
        <end position="406"/>
    </location>
</feature>
<feature type="transmembrane region" description="Helical" evidence="7">
    <location>
        <begin position="62"/>
        <end position="83"/>
    </location>
</feature>
<keyword evidence="9" id="KW-1185">Reference proteome</keyword>
<proteinExistence type="inferred from homology"/>
<evidence type="ECO:0000256" key="5">
    <source>
        <dbReference type="ARBA" id="ARBA00022989"/>
    </source>
</evidence>
<comment type="caution">
    <text evidence="8">The sequence shown here is derived from an EMBL/GenBank/DDBJ whole genome shotgun (WGS) entry which is preliminary data.</text>
</comment>
<protein>
    <recommendedName>
        <fullName evidence="7">Battenin</fullName>
    </recommendedName>
</protein>
<feature type="transmembrane region" description="Helical" evidence="7">
    <location>
        <begin position="321"/>
        <end position="341"/>
    </location>
</feature>
<dbReference type="Proteomes" id="UP001159427">
    <property type="component" value="Unassembled WGS sequence"/>
</dbReference>
<evidence type="ECO:0000256" key="6">
    <source>
        <dbReference type="ARBA" id="ARBA00023136"/>
    </source>
</evidence>
<comment type="subcellular location">
    <subcellularLocation>
        <location evidence="1">Endomembrane system</location>
        <topology evidence="1">Multi-pass membrane protein</topology>
    </subcellularLocation>
    <subcellularLocation>
        <location evidence="7">Lysosome membrane</location>
        <topology evidence="7">Multi-pass membrane protein</topology>
    </subcellularLocation>
</comment>
<comment type="similarity">
    <text evidence="2 7">Belongs to the battenin family.</text>
</comment>
<feature type="transmembrane region" description="Helical" evidence="7">
    <location>
        <begin position="177"/>
        <end position="195"/>
    </location>
</feature>